<protein>
    <submittedName>
        <fullName evidence="2">HAUS augmin like complex subunit 7</fullName>
    </submittedName>
</protein>
<feature type="region of interest" description="Disordered" evidence="1">
    <location>
        <begin position="176"/>
        <end position="205"/>
    </location>
</feature>
<dbReference type="GO" id="GO:0051011">
    <property type="term" value="F:microtubule minus-end binding"/>
    <property type="evidence" value="ECO:0007669"/>
    <property type="project" value="TreeGrafter"/>
</dbReference>
<comment type="caution">
    <text evidence="2">The sequence shown here is derived from an EMBL/GenBank/DDBJ whole genome shotgun (WGS) entry which is preliminary data.</text>
</comment>
<reference evidence="2 3" key="1">
    <citation type="journal article" date="2020" name="Nature">
        <title>Six reference-quality genomes reveal evolution of bat adaptations.</title>
        <authorList>
            <person name="Jebb D."/>
            <person name="Huang Z."/>
            <person name="Pippel M."/>
            <person name="Hughes G.M."/>
            <person name="Lavrichenko K."/>
            <person name="Devanna P."/>
            <person name="Winkler S."/>
            <person name="Jermiin L.S."/>
            <person name="Skirmuntt E.C."/>
            <person name="Katzourakis A."/>
            <person name="Burkitt-Gray L."/>
            <person name="Ray D.A."/>
            <person name="Sullivan K.A.M."/>
            <person name="Roscito J.G."/>
            <person name="Kirilenko B.M."/>
            <person name="Davalos L.M."/>
            <person name="Corthals A.P."/>
            <person name="Power M.L."/>
            <person name="Jones G."/>
            <person name="Ransome R.D."/>
            <person name="Dechmann D.K.N."/>
            <person name="Locatelli A.G."/>
            <person name="Puechmaille S.J."/>
            <person name="Fedrigo O."/>
            <person name="Jarvis E.D."/>
            <person name="Hiller M."/>
            <person name="Vernes S.C."/>
            <person name="Myers E.W."/>
            <person name="Teeling E.C."/>
        </authorList>
    </citation>
    <scope>NUCLEOTIDE SEQUENCE [LARGE SCALE GENOMIC DNA]</scope>
    <source>
        <strain evidence="2">MMolMol1</strain>
        <tissue evidence="2">Muscle</tissue>
    </source>
</reference>
<dbReference type="Proteomes" id="UP000550707">
    <property type="component" value="Unassembled WGS sequence"/>
</dbReference>
<sequence length="362" mass="40315">MAGLGAGEGDCGHEDQRDDSVFKVATEVFRKLKDLNCPFLKGLHITEPETLQELLCKPSKYRLEILEWMCIRACPSLKDRFSSLYGAPVELKIQVMVKLGHELMLCGPDDEDLLQGLACAQKQLHFMDQLLDVVRSLTIRRSSYSSVQEQFEDTKQKNEELLGDLHSSSQLKTLLSPECDPSSLDTQPPDKQGDDGQRVKPSVELKDQKVPELARQLQENIAKLQALRAEHKQAVAVGGADTSTLDQKLRLVISDFHQLVLAFLQVYDDELSECCQRPGPYLHPCGPIVEAVYQTLTSCRQLLKAVVAVSDTSASAVQTTKQQQGEQISWSSDSVVKSVATKMDELTQKYKLLSESLNKGLK</sequence>
<evidence type="ECO:0000313" key="2">
    <source>
        <dbReference type="EMBL" id="KAF6492189.1"/>
    </source>
</evidence>
<dbReference type="AlphaFoldDB" id="A0A7J8J700"/>
<evidence type="ECO:0000256" key="1">
    <source>
        <dbReference type="SAM" id="MobiDB-lite"/>
    </source>
</evidence>
<dbReference type="PANTHER" id="PTHR14352:SF2">
    <property type="entry name" value="HAUS AUGMIN-LIKE COMPLEX SUBUNIT 7"/>
    <property type="match status" value="1"/>
</dbReference>
<dbReference type="PANTHER" id="PTHR14352">
    <property type="entry name" value="HAUS AUGMIN-LIKE COMPLEX SUBUNIT 7"/>
    <property type="match status" value="1"/>
</dbReference>
<accession>A0A7J8J700</accession>
<name>A0A7J8J700_MOLMO</name>
<proteinExistence type="predicted"/>
<dbReference type="GO" id="GO:0070652">
    <property type="term" value="C:HAUS complex"/>
    <property type="evidence" value="ECO:0007669"/>
    <property type="project" value="TreeGrafter"/>
</dbReference>
<dbReference type="EMBL" id="JACASF010000002">
    <property type="protein sequence ID" value="KAF6492189.1"/>
    <property type="molecule type" value="Genomic_DNA"/>
</dbReference>
<organism evidence="2 3">
    <name type="scientific">Molossus molossus</name>
    <name type="common">Pallas' mastiff bat</name>
    <name type="synonym">Vespertilio molossus</name>
    <dbReference type="NCBI Taxonomy" id="27622"/>
    <lineage>
        <taxon>Eukaryota</taxon>
        <taxon>Metazoa</taxon>
        <taxon>Chordata</taxon>
        <taxon>Craniata</taxon>
        <taxon>Vertebrata</taxon>
        <taxon>Euteleostomi</taxon>
        <taxon>Mammalia</taxon>
        <taxon>Eutheria</taxon>
        <taxon>Laurasiatheria</taxon>
        <taxon>Chiroptera</taxon>
        <taxon>Yangochiroptera</taxon>
        <taxon>Molossidae</taxon>
        <taxon>Molossus</taxon>
    </lineage>
</organism>
<dbReference type="FunCoup" id="A0A7J8J700">
    <property type="interactions" value="1165"/>
</dbReference>
<dbReference type="InterPro" id="IPR029711">
    <property type="entry name" value="Haus7-like"/>
</dbReference>
<keyword evidence="3" id="KW-1185">Reference proteome</keyword>
<feature type="compositionally biased region" description="Basic and acidic residues" evidence="1">
    <location>
        <begin position="191"/>
        <end position="205"/>
    </location>
</feature>
<evidence type="ECO:0000313" key="3">
    <source>
        <dbReference type="Proteomes" id="UP000550707"/>
    </source>
</evidence>
<gene>
    <name evidence="2" type="ORF">HJG59_006161</name>
</gene>
<dbReference type="GO" id="GO:0051225">
    <property type="term" value="P:spindle assembly"/>
    <property type="evidence" value="ECO:0007669"/>
    <property type="project" value="TreeGrafter"/>
</dbReference>
<dbReference type="GO" id="GO:0031023">
    <property type="term" value="P:microtubule organizing center organization"/>
    <property type="evidence" value="ECO:0007669"/>
    <property type="project" value="TreeGrafter"/>
</dbReference>
<dbReference type="OrthoDB" id="6435999at2759"/>
<dbReference type="InParanoid" id="A0A7J8J700"/>